<protein>
    <submittedName>
        <fullName evidence="1">Uncharacterized protein</fullName>
    </submittedName>
</protein>
<accession>A0ABP1QPH4</accession>
<name>A0ABP1QPH4_9HEXA</name>
<reference evidence="1 2" key="1">
    <citation type="submission" date="2024-08" db="EMBL/GenBank/DDBJ databases">
        <authorList>
            <person name="Cucini C."/>
            <person name="Frati F."/>
        </authorList>
    </citation>
    <scope>NUCLEOTIDE SEQUENCE [LARGE SCALE GENOMIC DNA]</scope>
</reference>
<organism evidence="1 2">
    <name type="scientific">Orchesella dallaii</name>
    <dbReference type="NCBI Taxonomy" id="48710"/>
    <lineage>
        <taxon>Eukaryota</taxon>
        <taxon>Metazoa</taxon>
        <taxon>Ecdysozoa</taxon>
        <taxon>Arthropoda</taxon>
        <taxon>Hexapoda</taxon>
        <taxon>Collembola</taxon>
        <taxon>Entomobryomorpha</taxon>
        <taxon>Entomobryoidea</taxon>
        <taxon>Orchesellidae</taxon>
        <taxon>Orchesellinae</taxon>
        <taxon>Orchesella</taxon>
    </lineage>
</organism>
<keyword evidence="2" id="KW-1185">Reference proteome</keyword>
<gene>
    <name evidence="1" type="ORF">ODALV1_LOCUS12489</name>
</gene>
<dbReference type="EMBL" id="CAXLJM020000038">
    <property type="protein sequence ID" value="CAL8106836.1"/>
    <property type="molecule type" value="Genomic_DNA"/>
</dbReference>
<dbReference type="Proteomes" id="UP001642540">
    <property type="component" value="Unassembled WGS sequence"/>
</dbReference>
<sequence>MGLTKPQIRVLGTFNLHLQLKPGYFIIRIHNGSQAETRKQGTTSKTSRTRSSLEKHEVVIVATEKPGKMDQAKTPAGHLSIEDLVELLYVTDQTIPRYPANLNNKPLFATVDDARTLLLSLAVYVKQTLSFNEKNL</sequence>
<comment type="caution">
    <text evidence="1">The sequence shown here is derived from an EMBL/GenBank/DDBJ whole genome shotgun (WGS) entry which is preliminary data.</text>
</comment>
<proteinExistence type="predicted"/>
<evidence type="ECO:0000313" key="2">
    <source>
        <dbReference type="Proteomes" id="UP001642540"/>
    </source>
</evidence>
<evidence type="ECO:0000313" key="1">
    <source>
        <dbReference type="EMBL" id="CAL8106836.1"/>
    </source>
</evidence>